<evidence type="ECO:0000313" key="2">
    <source>
        <dbReference type="EMBL" id="MBW0588341.1"/>
    </source>
</evidence>
<organism evidence="2 3">
    <name type="scientific">Austropuccinia psidii MF-1</name>
    <dbReference type="NCBI Taxonomy" id="1389203"/>
    <lineage>
        <taxon>Eukaryota</taxon>
        <taxon>Fungi</taxon>
        <taxon>Dikarya</taxon>
        <taxon>Basidiomycota</taxon>
        <taxon>Pucciniomycotina</taxon>
        <taxon>Pucciniomycetes</taxon>
        <taxon>Pucciniales</taxon>
        <taxon>Sphaerophragmiaceae</taxon>
        <taxon>Austropuccinia</taxon>
    </lineage>
</organism>
<gene>
    <name evidence="2" type="ORF">O181_128056</name>
</gene>
<protein>
    <submittedName>
        <fullName evidence="2">Uncharacterized protein</fullName>
    </submittedName>
</protein>
<dbReference type="AlphaFoldDB" id="A0A9Q3KY58"/>
<proteinExistence type="predicted"/>
<evidence type="ECO:0000256" key="1">
    <source>
        <dbReference type="SAM" id="MobiDB-lite"/>
    </source>
</evidence>
<feature type="compositionally biased region" description="Polar residues" evidence="1">
    <location>
        <begin position="69"/>
        <end position="80"/>
    </location>
</feature>
<name>A0A9Q3KY58_9BASI</name>
<sequence>MSRIGDWGEKAYINVYRRDLASRPLDKLASHPGNSDSLEELVEITLDLDTRYHERQKENDGNQEKKPTVTGSNSFRPPKD</sequence>
<feature type="compositionally biased region" description="Basic and acidic residues" evidence="1">
    <location>
        <begin position="49"/>
        <end position="67"/>
    </location>
</feature>
<reference evidence="2" key="1">
    <citation type="submission" date="2021-03" db="EMBL/GenBank/DDBJ databases">
        <title>Draft genome sequence of rust myrtle Austropuccinia psidii MF-1, a brazilian biotype.</title>
        <authorList>
            <person name="Quecine M.C."/>
            <person name="Pachon D.M.R."/>
            <person name="Bonatelli M.L."/>
            <person name="Correr F.H."/>
            <person name="Franceschini L.M."/>
            <person name="Leite T.F."/>
            <person name="Margarido G.R.A."/>
            <person name="Almeida C.A."/>
            <person name="Ferrarezi J.A."/>
            <person name="Labate C.A."/>
        </authorList>
    </citation>
    <scope>NUCLEOTIDE SEQUENCE</scope>
    <source>
        <strain evidence="2">MF-1</strain>
    </source>
</reference>
<dbReference type="Proteomes" id="UP000765509">
    <property type="component" value="Unassembled WGS sequence"/>
</dbReference>
<feature type="region of interest" description="Disordered" evidence="1">
    <location>
        <begin position="49"/>
        <end position="80"/>
    </location>
</feature>
<accession>A0A9Q3KY58</accession>
<comment type="caution">
    <text evidence="2">The sequence shown here is derived from an EMBL/GenBank/DDBJ whole genome shotgun (WGS) entry which is preliminary data.</text>
</comment>
<keyword evidence="3" id="KW-1185">Reference proteome</keyword>
<dbReference type="EMBL" id="AVOT02130187">
    <property type="protein sequence ID" value="MBW0588341.1"/>
    <property type="molecule type" value="Genomic_DNA"/>
</dbReference>
<dbReference type="OrthoDB" id="8942758at2759"/>
<evidence type="ECO:0000313" key="3">
    <source>
        <dbReference type="Proteomes" id="UP000765509"/>
    </source>
</evidence>